<evidence type="ECO:0000256" key="7">
    <source>
        <dbReference type="ARBA" id="ARBA00023049"/>
    </source>
</evidence>
<dbReference type="PANTHER" id="PTHR11733">
    <property type="entry name" value="ZINC METALLOPROTEASE FAMILY M13 NEPRILYSIN-RELATED"/>
    <property type="match status" value="1"/>
</dbReference>
<dbReference type="InterPro" id="IPR008753">
    <property type="entry name" value="Peptidase_M13_N"/>
</dbReference>
<keyword evidence="6" id="KW-0862">Zinc</keyword>
<dbReference type="RefSeq" id="WP_148697602.1">
    <property type="nucleotide sequence ID" value="NZ_CP017834.1"/>
</dbReference>
<dbReference type="Pfam" id="PF05649">
    <property type="entry name" value="Peptidase_M13_N"/>
    <property type="match status" value="1"/>
</dbReference>
<dbReference type="AlphaFoldDB" id="A0A1L4D0Y1"/>
<evidence type="ECO:0000259" key="9">
    <source>
        <dbReference type="Pfam" id="PF05649"/>
    </source>
</evidence>
<keyword evidence="7" id="KW-0482">Metalloprotease</keyword>
<evidence type="ECO:0000313" key="11">
    <source>
        <dbReference type="Proteomes" id="UP000184731"/>
    </source>
</evidence>
<evidence type="ECO:0000256" key="2">
    <source>
        <dbReference type="ARBA" id="ARBA00007357"/>
    </source>
</evidence>
<dbReference type="Proteomes" id="UP000184731">
    <property type="component" value="Chromosome"/>
</dbReference>
<name>A0A1L4D0Y1_9BACT</name>
<dbReference type="OrthoDB" id="4649316at2"/>
<comment type="similarity">
    <text evidence="2">Belongs to the peptidase M13 family.</text>
</comment>
<protein>
    <recommendedName>
        <fullName evidence="12">Peptidase M13 C-terminal domain-containing protein</fullName>
    </recommendedName>
</protein>
<dbReference type="GO" id="GO:0016485">
    <property type="term" value="P:protein processing"/>
    <property type="evidence" value="ECO:0007669"/>
    <property type="project" value="TreeGrafter"/>
</dbReference>
<dbReference type="PANTHER" id="PTHR11733:SF167">
    <property type="entry name" value="FI17812P1-RELATED"/>
    <property type="match status" value="1"/>
</dbReference>
<dbReference type="EMBL" id="CP017834">
    <property type="protein sequence ID" value="APJ03859.1"/>
    <property type="molecule type" value="Genomic_DNA"/>
</dbReference>
<evidence type="ECO:0000256" key="6">
    <source>
        <dbReference type="ARBA" id="ARBA00022833"/>
    </source>
</evidence>
<evidence type="ECO:0008006" key="12">
    <source>
        <dbReference type="Google" id="ProtNLM"/>
    </source>
</evidence>
<feature type="domain" description="Peptidase M13 C-terminal" evidence="8">
    <location>
        <begin position="476"/>
        <end position="661"/>
    </location>
</feature>
<evidence type="ECO:0000256" key="4">
    <source>
        <dbReference type="ARBA" id="ARBA00022723"/>
    </source>
</evidence>
<evidence type="ECO:0000259" key="8">
    <source>
        <dbReference type="Pfam" id="PF01431"/>
    </source>
</evidence>
<dbReference type="Gene3D" id="3.40.390.10">
    <property type="entry name" value="Collagenase (Catalytic Domain)"/>
    <property type="match status" value="1"/>
</dbReference>
<evidence type="ECO:0000256" key="3">
    <source>
        <dbReference type="ARBA" id="ARBA00022670"/>
    </source>
</evidence>
<dbReference type="InterPro" id="IPR018497">
    <property type="entry name" value="Peptidase_M13_C"/>
</dbReference>
<evidence type="ECO:0000256" key="1">
    <source>
        <dbReference type="ARBA" id="ARBA00001947"/>
    </source>
</evidence>
<evidence type="ECO:0000256" key="5">
    <source>
        <dbReference type="ARBA" id="ARBA00022801"/>
    </source>
</evidence>
<accession>A0A1L4D0Y1</accession>
<reference evidence="10 11" key="1">
    <citation type="submission" date="2016-10" db="EMBL/GenBank/DDBJ databases">
        <title>Silvanigrella aquatica sp. nov., isolated from a freshwater lake located in the Black Forest, Germany, description of Silvanigrellaceae fam. nov., Silvanigrellales ord. nov., reclassification of the order Bdellovibrionales in the class Oligoflexia, reclassification of the families Bacteriovoracaceae and Halobacteriovoraceae in the new order Bacteriovoracales ord. nov., and reclassification of the family Pseudobacteriovoracaceae in the order Oligoflexiales.</title>
        <authorList>
            <person name="Hahn M.W."/>
            <person name="Schmidt J."/>
            <person name="Koll U."/>
            <person name="Rohde M."/>
            <person name="Verbag S."/>
            <person name="Pitt A."/>
            <person name="Nakai R."/>
            <person name="Naganuma T."/>
            <person name="Lang E."/>
        </authorList>
    </citation>
    <scope>NUCLEOTIDE SEQUENCE [LARGE SCALE GENOMIC DNA]</scope>
    <source>
        <strain evidence="10 11">MWH-Nonnen-W8red</strain>
    </source>
</reference>
<dbReference type="GO" id="GO:0005886">
    <property type="term" value="C:plasma membrane"/>
    <property type="evidence" value="ECO:0007669"/>
    <property type="project" value="TreeGrafter"/>
</dbReference>
<dbReference type="SUPFAM" id="SSF55486">
    <property type="entry name" value="Metalloproteases ('zincins'), catalytic domain"/>
    <property type="match status" value="1"/>
</dbReference>
<keyword evidence="4" id="KW-0479">Metal-binding</keyword>
<gene>
    <name evidence="10" type="ORF">AXG55_08045</name>
</gene>
<dbReference type="Gene3D" id="1.10.1380.10">
    <property type="entry name" value="Neutral endopeptidase , domain2"/>
    <property type="match status" value="1"/>
</dbReference>
<organism evidence="10 11">
    <name type="scientific">Silvanigrella aquatica</name>
    <dbReference type="NCBI Taxonomy" id="1915309"/>
    <lineage>
        <taxon>Bacteria</taxon>
        <taxon>Pseudomonadati</taxon>
        <taxon>Bdellovibrionota</taxon>
        <taxon>Oligoflexia</taxon>
        <taxon>Silvanigrellales</taxon>
        <taxon>Silvanigrellaceae</taxon>
        <taxon>Silvanigrella</taxon>
    </lineage>
</organism>
<dbReference type="PRINTS" id="PR00786">
    <property type="entry name" value="NEPRILYSIN"/>
</dbReference>
<dbReference type="GO" id="GO:0046872">
    <property type="term" value="F:metal ion binding"/>
    <property type="evidence" value="ECO:0007669"/>
    <property type="project" value="UniProtKB-KW"/>
</dbReference>
<feature type="domain" description="Peptidase M13 N-terminal" evidence="9">
    <location>
        <begin position="52"/>
        <end position="419"/>
    </location>
</feature>
<dbReference type="PROSITE" id="PS51885">
    <property type="entry name" value="NEPRILYSIN"/>
    <property type="match status" value="1"/>
</dbReference>
<dbReference type="STRING" id="1915309.AXG55_08045"/>
<dbReference type="InterPro" id="IPR042089">
    <property type="entry name" value="Peptidase_M13_dom_2"/>
</dbReference>
<dbReference type="InterPro" id="IPR000718">
    <property type="entry name" value="Peptidase_M13"/>
</dbReference>
<keyword evidence="11" id="KW-1185">Reference proteome</keyword>
<dbReference type="GO" id="GO:0004222">
    <property type="term" value="F:metalloendopeptidase activity"/>
    <property type="evidence" value="ECO:0007669"/>
    <property type="project" value="InterPro"/>
</dbReference>
<keyword evidence="3" id="KW-0645">Protease</keyword>
<evidence type="ECO:0000313" key="10">
    <source>
        <dbReference type="EMBL" id="APJ03859.1"/>
    </source>
</evidence>
<comment type="cofactor">
    <cofactor evidence="1">
        <name>Zn(2+)</name>
        <dbReference type="ChEBI" id="CHEBI:29105"/>
    </cofactor>
</comment>
<dbReference type="InterPro" id="IPR024079">
    <property type="entry name" value="MetalloPept_cat_dom_sf"/>
</dbReference>
<dbReference type="Pfam" id="PF01431">
    <property type="entry name" value="Peptidase_M13"/>
    <property type="match status" value="1"/>
</dbReference>
<sequence length="665" mass="78454">MICNKECSLFIVIFSIFFCEYNAFSENIPTLPDHQFQVPDYREIPLNDHISPCDNFYEHVCSIENSRFSMPESHSKYIYNFNDSAFRIKNIRLKYIKSLLNESNLNQSNTMLKNFYQSCMNTYAREVEEDEIFTEFEENILRLNKKKILEKITLDTIQGEDYLFEIKEIKNIKNPKIKDIIIYYSLPLKSKEYYEDEQLMADYKDLIKEFFSLILYSNGEEYANFIINLEKSIAKTYPTKAKLREALSADNSITRQYLTYHYPMFNFHKLFEKIPQTTIINLLPKEAFIKLNEHLETANDLEIKALALWNKFSLGMIKYSVPDYYLKVKEFNHKHFGNSLTEEQLEKQCIQETHNHLGSRLDFEIIQKQYQNFPTKRIHLIIKELQKATSENIKNSKGMSEFAKKKALKKIENMKFQIVKPERIEDWDLEVSMHIDSKKFLKNKNEIKAQYFQKFIQNISLPINENLWHMKPLTVNAYYDINANRFFLPLGILQPPIFDETKSDIVNFGSLGVVVGHEIAHAFDDKGSKFNEHGILEPWMSRYDKEQFKKQANKMIAHFDTAGINGNLSVGENISDFLGIQNAFHAAFSNKNIKLQKEFFIQYAKIWCGVTQPKYKEHLKKIDFHAPGELRVNQQLKLSKNFYETFSCKIGDPMALSDEERFSIW</sequence>
<dbReference type="KEGG" id="saqi:AXG55_08045"/>
<dbReference type="CDD" id="cd08662">
    <property type="entry name" value="M13"/>
    <property type="match status" value="1"/>
</dbReference>
<proteinExistence type="inferred from homology"/>
<keyword evidence="5" id="KW-0378">Hydrolase</keyword>